<keyword evidence="4" id="KW-1003">Cell membrane</keyword>
<evidence type="ECO:0000256" key="1">
    <source>
        <dbReference type="ARBA" id="ARBA00004651"/>
    </source>
</evidence>
<dbReference type="Pfam" id="PF01594">
    <property type="entry name" value="AI-2E_transport"/>
    <property type="match status" value="1"/>
</dbReference>
<reference evidence="9" key="1">
    <citation type="submission" date="2023-01" db="EMBL/GenBank/DDBJ databases">
        <title>Whole genome sequence of Paucibacter sp. S2-9 isolated from pond sediment.</title>
        <authorList>
            <person name="Jung J.Y."/>
        </authorList>
    </citation>
    <scope>NUCLEOTIDE SEQUENCE</scope>
    <source>
        <strain evidence="9">S2-9</strain>
    </source>
</reference>
<feature type="transmembrane region" description="Helical" evidence="8">
    <location>
        <begin position="266"/>
        <end position="285"/>
    </location>
</feature>
<keyword evidence="5 8" id="KW-0812">Transmembrane</keyword>
<evidence type="ECO:0000256" key="8">
    <source>
        <dbReference type="SAM" id="Phobius"/>
    </source>
</evidence>
<gene>
    <name evidence="9" type="ORF">PFX98_00265</name>
</gene>
<feature type="transmembrane region" description="Helical" evidence="8">
    <location>
        <begin position="227"/>
        <end position="246"/>
    </location>
</feature>
<feature type="transmembrane region" description="Helical" evidence="8">
    <location>
        <begin position="38"/>
        <end position="56"/>
    </location>
</feature>
<dbReference type="InterPro" id="IPR002549">
    <property type="entry name" value="AI-2E-like"/>
</dbReference>
<name>A0AA95ND88_9BURK</name>
<dbReference type="RefSeq" id="WP_285233160.1">
    <property type="nucleotide sequence ID" value="NZ_CP116346.1"/>
</dbReference>
<comment type="similarity">
    <text evidence="2">Belongs to the autoinducer-2 exporter (AI-2E) (TC 2.A.86) family.</text>
</comment>
<feature type="transmembrane region" description="Helical" evidence="8">
    <location>
        <begin position="68"/>
        <end position="89"/>
    </location>
</feature>
<dbReference type="PANTHER" id="PTHR21716">
    <property type="entry name" value="TRANSMEMBRANE PROTEIN"/>
    <property type="match status" value="1"/>
</dbReference>
<evidence type="ECO:0000256" key="3">
    <source>
        <dbReference type="ARBA" id="ARBA00022448"/>
    </source>
</evidence>
<evidence type="ECO:0000256" key="6">
    <source>
        <dbReference type="ARBA" id="ARBA00022989"/>
    </source>
</evidence>
<evidence type="ECO:0000313" key="10">
    <source>
        <dbReference type="Proteomes" id="UP001177769"/>
    </source>
</evidence>
<evidence type="ECO:0000256" key="4">
    <source>
        <dbReference type="ARBA" id="ARBA00022475"/>
    </source>
</evidence>
<protein>
    <submittedName>
        <fullName evidence="9">AI-2E family transporter</fullName>
    </submittedName>
</protein>
<evidence type="ECO:0000256" key="5">
    <source>
        <dbReference type="ARBA" id="ARBA00022692"/>
    </source>
</evidence>
<sequence length="372" mass="39773">MDITELKPTPLSVDVRSLSLGLLALLASLYALHWAKELLVPVLLGLAFSYALSPLVNALERLHLPRVLGAALLIAGITGGLGWSVYALSDDAYALIESLPAATQKVHDAVRARGPQGESALQKVQKAATELEQAAQEGSTPAATTRGVTRVRIERPQFDLKDYVWSGSLGALAALAQALVVIFITFFLLASGNTFRRKLVRIAGPDFAAKRITVQALDEITDQIQRYLLVQLCTSVLVGLVIWAAFSALHLEHAAVWGAAAFVLDFIPYLGASVLTAGSAFFAFVQFGNLELPLLVGGTALLVHTLSGNLLTPWLSSRASRMNAVAIFIGVLAFGWLWGPWGLLLGVPILTTVKAVCDRVEHLKPIGELLGD</sequence>
<keyword evidence="7 8" id="KW-0472">Membrane</keyword>
<comment type="subcellular location">
    <subcellularLocation>
        <location evidence="1">Cell membrane</location>
        <topology evidence="1">Multi-pass membrane protein</topology>
    </subcellularLocation>
</comment>
<feature type="transmembrane region" description="Helical" evidence="8">
    <location>
        <begin position="163"/>
        <end position="189"/>
    </location>
</feature>
<dbReference type="PANTHER" id="PTHR21716:SF53">
    <property type="entry name" value="PERMEASE PERM-RELATED"/>
    <property type="match status" value="1"/>
</dbReference>
<keyword evidence="6 8" id="KW-1133">Transmembrane helix</keyword>
<dbReference type="AlphaFoldDB" id="A0AA95ND88"/>
<dbReference type="GO" id="GO:0005886">
    <property type="term" value="C:plasma membrane"/>
    <property type="evidence" value="ECO:0007669"/>
    <property type="project" value="UniProtKB-SubCell"/>
</dbReference>
<dbReference type="EMBL" id="CP116346">
    <property type="protein sequence ID" value="WIT12070.1"/>
    <property type="molecule type" value="Genomic_DNA"/>
</dbReference>
<dbReference type="Proteomes" id="UP001177769">
    <property type="component" value="Chromosome"/>
</dbReference>
<feature type="transmembrane region" description="Helical" evidence="8">
    <location>
        <begin position="12"/>
        <end position="32"/>
    </location>
</feature>
<keyword evidence="3" id="KW-0813">Transport</keyword>
<dbReference type="KEGG" id="pais:PFX98_00265"/>
<organism evidence="9 10">
    <name type="scientific">Paucibacter sediminis</name>
    <dbReference type="NCBI Taxonomy" id="3019553"/>
    <lineage>
        <taxon>Bacteria</taxon>
        <taxon>Pseudomonadati</taxon>
        <taxon>Pseudomonadota</taxon>
        <taxon>Betaproteobacteria</taxon>
        <taxon>Burkholderiales</taxon>
        <taxon>Sphaerotilaceae</taxon>
        <taxon>Roseateles</taxon>
    </lineage>
</organism>
<feature type="transmembrane region" description="Helical" evidence="8">
    <location>
        <begin position="324"/>
        <end position="344"/>
    </location>
</feature>
<accession>A0AA95ND88</accession>
<evidence type="ECO:0000313" key="9">
    <source>
        <dbReference type="EMBL" id="WIT12070.1"/>
    </source>
</evidence>
<feature type="transmembrane region" description="Helical" evidence="8">
    <location>
        <begin position="292"/>
        <end position="312"/>
    </location>
</feature>
<proteinExistence type="inferred from homology"/>
<keyword evidence="10" id="KW-1185">Reference proteome</keyword>
<evidence type="ECO:0000256" key="7">
    <source>
        <dbReference type="ARBA" id="ARBA00023136"/>
    </source>
</evidence>
<evidence type="ECO:0000256" key="2">
    <source>
        <dbReference type="ARBA" id="ARBA00009773"/>
    </source>
</evidence>